<name>A0A2N0I1M9_9SPHN</name>
<dbReference type="Proteomes" id="UP000232587">
    <property type="component" value="Unassembled WGS sequence"/>
</dbReference>
<dbReference type="Gene3D" id="3.20.20.370">
    <property type="entry name" value="Glycoside hydrolase/deacetylase"/>
    <property type="match status" value="1"/>
</dbReference>
<protein>
    <recommendedName>
        <fullName evidence="3">WalW protein</fullName>
    </recommendedName>
</protein>
<sequence length="334" mass="37195">MAGIHITDPPAPGSAVRFAPGFGQRFVLTVDTEEEFDWGKPIERSGHTVHTIARLARFQEFCEGVGICPIYLIDYPVASSPAAIEILRPAVAAGRAEIGVQLHPWVSPPHTETVTEHNTFAGNLPAELEREKFDRLRETITDAIGTPPLIYRAGRYGVGPNTAQILADGGIAIDSSIRPHFTYSFAGGPDFLNLPLHPWWVDADRRLMELPLTAVYSGLLREMGDWLYPRLWRMPPLRGVLARLHLLERIPLTPEGVTLDEALRGIDIALDMALPVLVFSFHSPSLAPGYTPYVRDEDDLDRLYDWWRGVFAHLQRRQIRPTSVAEIMASVALA</sequence>
<dbReference type="InterPro" id="IPR011330">
    <property type="entry name" value="Glyco_hydro/deAcase_b/a-brl"/>
</dbReference>
<accession>A0A2N0I1M9</accession>
<dbReference type="CDD" id="cd10935">
    <property type="entry name" value="CE4_WalW"/>
    <property type="match status" value="1"/>
</dbReference>
<dbReference type="OrthoDB" id="9771584at2"/>
<dbReference type="AlphaFoldDB" id="A0A2N0I1M9"/>
<evidence type="ECO:0008006" key="3">
    <source>
        <dbReference type="Google" id="ProtNLM"/>
    </source>
</evidence>
<dbReference type="GO" id="GO:0005975">
    <property type="term" value="P:carbohydrate metabolic process"/>
    <property type="evidence" value="ECO:0007669"/>
    <property type="project" value="InterPro"/>
</dbReference>
<evidence type="ECO:0000313" key="1">
    <source>
        <dbReference type="EMBL" id="PKB25099.1"/>
    </source>
</evidence>
<organism evidence="1 2">
    <name type="scientific">Novosphingobium kunmingense</name>
    <dbReference type="NCBI Taxonomy" id="1211806"/>
    <lineage>
        <taxon>Bacteria</taxon>
        <taxon>Pseudomonadati</taxon>
        <taxon>Pseudomonadota</taxon>
        <taxon>Alphaproteobacteria</taxon>
        <taxon>Sphingomonadales</taxon>
        <taxon>Sphingomonadaceae</taxon>
        <taxon>Novosphingobium</taxon>
    </lineage>
</organism>
<evidence type="ECO:0000313" key="2">
    <source>
        <dbReference type="Proteomes" id="UP000232587"/>
    </source>
</evidence>
<dbReference type="RefSeq" id="WP_100865574.1">
    <property type="nucleotide sequence ID" value="NZ_PHUF01000002.1"/>
</dbReference>
<dbReference type="EMBL" id="PHUF01000002">
    <property type="protein sequence ID" value="PKB25099.1"/>
    <property type="molecule type" value="Genomic_DNA"/>
</dbReference>
<dbReference type="SUPFAM" id="SSF88713">
    <property type="entry name" value="Glycoside hydrolase/deacetylase"/>
    <property type="match status" value="1"/>
</dbReference>
<gene>
    <name evidence="1" type="ORF">B0I00_0282</name>
</gene>
<proteinExistence type="predicted"/>
<comment type="caution">
    <text evidence="1">The sequence shown here is derived from an EMBL/GenBank/DDBJ whole genome shotgun (WGS) entry which is preliminary data.</text>
</comment>
<reference evidence="1 2" key="1">
    <citation type="submission" date="2017-11" db="EMBL/GenBank/DDBJ databases">
        <title>Genomic Encyclopedia of Type Strains, Phase III (KMG-III): the genomes of soil and plant-associated and newly described type strains.</title>
        <authorList>
            <person name="Whitman W."/>
        </authorList>
    </citation>
    <scope>NUCLEOTIDE SEQUENCE [LARGE SCALE GENOMIC DNA]</scope>
    <source>
        <strain evidence="1 2">CGMCC 1.12274</strain>
    </source>
</reference>
<keyword evidence="2" id="KW-1185">Reference proteome</keyword>